<feature type="transmembrane region" description="Helical" evidence="7">
    <location>
        <begin position="233"/>
        <end position="254"/>
    </location>
</feature>
<dbReference type="EMBL" id="CP077717">
    <property type="protein sequence ID" value="QXJ29047.1"/>
    <property type="molecule type" value="Genomic_DNA"/>
</dbReference>
<feature type="transmembrane region" description="Helical" evidence="7">
    <location>
        <begin position="648"/>
        <end position="670"/>
    </location>
</feature>
<gene>
    <name evidence="9" type="ORF">J5U23_01916</name>
</gene>
<feature type="transmembrane region" description="Helical" evidence="7">
    <location>
        <begin position="542"/>
        <end position="561"/>
    </location>
</feature>
<feature type="transmembrane region" description="Helical" evidence="7">
    <location>
        <begin position="676"/>
        <end position="701"/>
    </location>
</feature>
<dbReference type="GeneID" id="65563423"/>
<feature type="transmembrane region" description="Helical" evidence="7">
    <location>
        <begin position="568"/>
        <end position="590"/>
    </location>
</feature>
<dbReference type="Pfam" id="PF03176">
    <property type="entry name" value="MMPL"/>
    <property type="match status" value="2"/>
</dbReference>
<keyword evidence="5 7" id="KW-1133">Transmembrane helix</keyword>
<keyword evidence="4 7" id="KW-0812">Transmembrane</keyword>
<evidence type="ECO:0000256" key="7">
    <source>
        <dbReference type="SAM" id="Phobius"/>
    </source>
</evidence>
<evidence type="ECO:0000256" key="1">
    <source>
        <dbReference type="ARBA" id="ARBA00004651"/>
    </source>
</evidence>
<evidence type="ECO:0000259" key="8">
    <source>
        <dbReference type="PROSITE" id="PS50156"/>
    </source>
</evidence>
<evidence type="ECO:0000256" key="6">
    <source>
        <dbReference type="ARBA" id="ARBA00023136"/>
    </source>
</evidence>
<evidence type="ECO:0000256" key="4">
    <source>
        <dbReference type="ARBA" id="ARBA00022692"/>
    </source>
</evidence>
<organism evidence="9 10">
    <name type="scientific">Saccharolobus shibatae (strain ATCC 51178 / DSM 5389 / JCM 8931 / NBRC 15437 / B12)</name>
    <name type="common">Sulfolobus shibatae</name>
    <dbReference type="NCBI Taxonomy" id="523848"/>
    <lineage>
        <taxon>Archaea</taxon>
        <taxon>Thermoproteota</taxon>
        <taxon>Thermoprotei</taxon>
        <taxon>Sulfolobales</taxon>
        <taxon>Sulfolobaceae</taxon>
        <taxon>Saccharolobus</taxon>
    </lineage>
</organism>
<feature type="transmembrane region" description="Helical" evidence="7">
    <location>
        <begin position="260"/>
        <end position="284"/>
    </location>
</feature>
<dbReference type="GO" id="GO:0005886">
    <property type="term" value="C:plasma membrane"/>
    <property type="evidence" value="ECO:0007669"/>
    <property type="project" value="UniProtKB-SubCell"/>
</dbReference>
<keyword evidence="3" id="KW-1003">Cell membrane</keyword>
<dbReference type="InterPro" id="IPR050545">
    <property type="entry name" value="Mycobact_MmpL"/>
</dbReference>
<dbReference type="InterPro" id="IPR004869">
    <property type="entry name" value="MMPL_dom"/>
</dbReference>
<proteinExistence type="inferred from homology"/>
<feature type="transmembrane region" description="Helical" evidence="7">
    <location>
        <begin position="206"/>
        <end position="226"/>
    </location>
</feature>
<dbReference type="PROSITE" id="PS50156">
    <property type="entry name" value="SSD"/>
    <property type="match status" value="1"/>
</dbReference>
<dbReference type="OrthoDB" id="42357at2157"/>
<sequence>MTWNSVIKRSRLIIIIWIVVLFLMVIPALNYNKFITYNQHNPALQNSESYVADKILSPINNDTLILIVKQNPYNTSTSMVLQFQQEIEKLPYVSKVESPFSDYINFLSDIMHNNSLATLYVEKNGLKSIPAFIKDRYISNDNSTFLIFIVFNVSSNYYLPNGEIVSQYDYPQIKKIASNYFNNSFYITGNGGVLYDTQRLTSQSGFAFGLIFIVLAIAVGITLYSYRASLLTIIFVSISTLIGYLGIVIAGLLIGSVDYIVNYTLTAVLIGITTDYLVFILSRYKSEISASKSNEEAILETGRRAGKTVLISGFTVGFSLLTFSLIPGFLSWGIVLVISVLIAVTFIVTFLPSLISLLGTKIFGNVKTKENKPFEKSFFYKTAKSSVEHKFLIVGIILIFAIPSILFFINLPTTYNIQAGLSNSLPSIQGLNYLENKFGSNFIFPIFVITNNTSELKNISNYLLTIKGITDGFGPFLQGNSIVNNNISDFKIGNYYYYVLYSNYSPYSDSAINLVRHLRENSDIIVGGLTSSIIDQQRINGVYYPLLEILITIVAALVIGISFKSIKYILISISGVIISISWSTVLLYLISTTLLHQQLIYLIPVILFVILMSLGSDYSVFIISTVEEESSKDLREAIPKAFSKTGKIVTSLGIILAISLGVLALIPVGFLEQLGIAFIIAIVLDTFVIRNFYFPAMIAILKNLKKNQ</sequence>
<dbReference type="Proteomes" id="UP000694018">
    <property type="component" value="Chromosome"/>
</dbReference>
<dbReference type="PANTHER" id="PTHR33406">
    <property type="entry name" value="MEMBRANE PROTEIN MJ1562-RELATED"/>
    <property type="match status" value="1"/>
</dbReference>
<evidence type="ECO:0000313" key="9">
    <source>
        <dbReference type="EMBL" id="QXJ29047.1"/>
    </source>
</evidence>
<protein>
    <recommendedName>
        <fullName evidence="8">SSD domain-containing protein</fullName>
    </recommendedName>
</protein>
<evidence type="ECO:0000256" key="3">
    <source>
        <dbReference type="ARBA" id="ARBA00022475"/>
    </source>
</evidence>
<dbReference type="AlphaFoldDB" id="A0A8F5BPG6"/>
<name>A0A8F5BPG6_SACSH</name>
<evidence type="ECO:0000313" key="10">
    <source>
        <dbReference type="Proteomes" id="UP000694018"/>
    </source>
</evidence>
<dbReference type="RefSeq" id="WP_218265996.1">
    <property type="nucleotide sequence ID" value="NZ_CP077717.1"/>
</dbReference>
<keyword evidence="6 7" id="KW-0472">Membrane</keyword>
<evidence type="ECO:0000256" key="5">
    <source>
        <dbReference type="ARBA" id="ARBA00022989"/>
    </source>
</evidence>
<dbReference type="KEGG" id="sshi:J5U23_01916"/>
<evidence type="ECO:0000256" key="2">
    <source>
        <dbReference type="ARBA" id="ARBA00010157"/>
    </source>
</evidence>
<feature type="transmembrane region" description="Helical" evidence="7">
    <location>
        <begin position="391"/>
        <end position="409"/>
    </location>
</feature>
<feature type="domain" description="SSD" evidence="8">
    <location>
        <begin position="571"/>
        <end position="699"/>
    </location>
</feature>
<feature type="transmembrane region" description="Helical" evidence="7">
    <location>
        <begin position="305"/>
        <end position="326"/>
    </location>
</feature>
<accession>A0A8F5BPG6</accession>
<feature type="transmembrane region" description="Helical" evidence="7">
    <location>
        <begin position="12"/>
        <end position="31"/>
    </location>
</feature>
<feature type="transmembrane region" description="Helical" evidence="7">
    <location>
        <begin position="332"/>
        <end position="359"/>
    </location>
</feature>
<reference evidence="9" key="1">
    <citation type="journal article" date="2021" name="Environ. Microbiol.">
        <title>New insights into the diversity and evolution of the archaeal mobilome from three complete genomes of Saccharolobus shibatae.</title>
        <authorList>
            <person name="Medvedeva S."/>
            <person name="Brandt D."/>
            <person name="Cvirkaite-Krupovic V."/>
            <person name="Liu Y."/>
            <person name="Severinov K."/>
            <person name="Ishino S."/>
            <person name="Ishino Y."/>
            <person name="Prangishvili D."/>
            <person name="Kalinowski J."/>
            <person name="Krupovic M."/>
        </authorList>
    </citation>
    <scope>NUCLEOTIDE SEQUENCE</scope>
    <source>
        <strain evidence="9">B12</strain>
    </source>
</reference>
<dbReference type="InterPro" id="IPR000731">
    <property type="entry name" value="SSD"/>
</dbReference>
<comment type="similarity">
    <text evidence="2">Belongs to the resistance-nodulation-cell division (RND) (TC 2.A.6) family. MmpL subfamily.</text>
</comment>
<comment type="subcellular location">
    <subcellularLocation>
        <location evidence="1">Cell membrane</location>
        <topology evidence="1">Multi-pass membrane protein</topology>
    </subcellularLocation>
</comment>
<feature type="transmembrane region" description="Helical" evidence="7">
    <location>
        <begin position="602"/>
        <end position="627"/>
    </location>
</feature>
<dbReference type="PANTHER" id="PTHR33406:SF6">
    <property type="entry name" value="MEMBRANE PROTEIN YDGH-RELATED"/>
    <property type="match status" value="1"/>
</dbReference>